<organism evidence="1 2">
    <name type="scientific">Steinernema glaseri</name>
    <dbReference type="NCBI Taxonomy" id="37863"/>
    <lineage>
        <taxon>Eukaryota</taxon>
        <taxon>Metazoa</taxon>
        <taxon>Ecdysozoa</taxon>
        <taxon>Nematoda</taxon>
        <taxon>Chromadorea</taxon>
        <taxon>Rhabditida</taxon>
        <taxon>Tylenchina</taxon>
        <taxon>Panagrolaimomorpha</taxon>
        <taxon>Strongyloidoidea</taxon>
        <taxon>Steinernematidae</taxon>
        <taxon>Steinernema</taxon>
    </lineage>
</organism>
<name>A0A1I7XXA3_9BILA</name>
<proteinExistence type="predicted"/>
<dbReference type="AlphaFoldDB" id="A0A1I7XXA3"/>
<dbReference type="Gene3D" id="3.30.450.20">
    <property type="entry name" value="PAS domain"/>
    <property type="match status" value="1"/>
</dbReference>
<evidence type="ECO:0000313" key="1">
    <source>
        <dbReference type="Proteomes" id="UP000095287"/>
    </source>
</evidence>
<reference evidence="2" key="1">
    <citation type="submission" date="2016-11" db="UniProtKB">
        <authorList>
            <consortium name="WormBaseParasite"/>
        </authorList>
    </citation>
    <scope>IDENTIFICATION</scope>
</reference>
<evidence type="ECO:0000313" key="2">
    <source>
        <dbReference type="WBParaSite" id="L893_g10424.t1"/>
    </source>
</evidence>
<dbReference type="WBParaSite" id="L893_g10424.t1">
    <property type="protein sequence ID" value="L893_g10424.t1"/>
    <property type="gene ID" value="L893_g10424"/>
</dbReference>
<accession>A0A1I7XXA3</accession>
<sequence>MKFKSIQFSVAALAGAIVLSIVAALVLYAVYSGARTQTLVHNRTQQQFEAVIEQRLTALAQTQVSQIQRSLEAPLLIARGLATTNALIGMQDAAGNPQLKLEREQMIALLRQTALDNPLLLGVYDVDDRTLLPTGVRTSEYYLCSKETGKACAIDPAPYQ</sequence>
<keyword evidence="1" id="KW-1185">Reference proteome</keyword>
<dbReference type="Proteomes" id="UP000095287">
    <property type="component" value="Unplaced"/>
</dbReference>
<protein>
    <submittedName>
        <fullName evidence="2">Methyl-accepting chemotaxis protein</fullName>
    </submittedName>
</protein>